<evidence type="ECO:0000313" key="1">
    <source>
        <dbReference type="EMBL" id="MFC6999533.1"/>
    </source>
</evidence>
<dbReference type="EMBL" id="JBHSYQ010000016">
    <property type="protein sequence ID" value="MFC6999533.1"/>
    <property type="molecule type" value="Genomic_DNA"/>
</dbReference>
<organism evidence="1 2">
    <name type="scientific">Rufibacter roseus</name>
    <dbReference type="NCBI Taxonomy" id="1567108"/>
    <lineage>
        <taxon>Bacteria</taxon>
        <taxon>Pseudomonadati</taxon>
        <taxon>Bacteroidota</taxon>
        <taxon>Cytophagia</taxon>
        <taxon>Cytophagales</taxon>
        <taxon>Hymenobacteraceae</taxon>
        <taxon>Rufibacter</taxon>
    </lineage>
</organism>
<keyword evidence="2" id="KW-1185">Reference proteome</keyword>
<dbReference type="Proteomes" id="UP001596405">
    <property type="component" value="Unassembled WGS sequence"/>
</dbReference>
<comment type="caution">
    <text evidence="1">The sequence shown here is derived from an EMBL/GenBank/DDBJ whole genome shotgun (WGS) entry which is preliminary data.</text>
</comment>
<name>A0ABW2DSV8_9BACT</name>
<protein>
    <submittedName>
        <fullName evidence="1">Uncharacterized protein</fullName>
    </submittedName>
</protein>
<evidence type="ECO:0000313" key="2">
    <source>
        <dbReference type="Proteomes" id="UP001596405"/>
    </source>
</evidence>
<gene>
    <name evidence="1" type="ORF">ACFQHR_17995</name>
</gene>
<sequence>MKVLFTLLIGICLGWLNAQWDVKGQLALEQRQLELERDAIFKATVGEMEEKLELPESLLRLW</sequence>
<accession>A0ABW2DSV8</accession>
<reference evidence="2" key="1">
    <citation type="journal article" date="2019" name="Int. J. Syst. Evol. Microbiol.">
        <title>The Global Catalogue of Microorganisms (GCM) 10K type strain sequencing project: providing services to taxonomists for standard genome sequencing and annotation.</title>
        <authorList>
            <consortium name="The Broad Institute Genomics Platform"/>
            <consortium name="The Broad Institute Genome Sequencing Center for Infectious Disease"/>
            <person name="Wu L."/>
            <person name="Ma J."/>
        </authorList>
    </citation>
    <scope>NUCLEOTIDE SEQUENCE [LARGE SCALE GENOMIC DNA]</scope>
    <source>
        <strain evidence="2">CGMCC 4.7393</strain>
    </source>
</reference>
<dbReference type="RefSeq" id="WP_066621268.1">
    <property type="nucleotide sequence ID" value="NZ_JBHSYQ010000016.1"/>
</dbReference>
<proteinExistence type="predicted"/>